<comment type="caution">
    <text evidence="2">The sequence shown here is derived from an EMBL/GenBank/DDBJ whole genome shotgun (WGS) entry which is preliminary data.</text>
</comment>
<sequence length="447" mass="50225">MEPSMMDQRPQPNHLPTPEEPLIDSFDGEKLSISKSTCTEPKSFYAPQPTTPSSSGASQSSYSPVSTVSRKRSHDEIESENEITDSHITVTQTGPTHDFVMVDEEVEDGKQSQASATLFGPRLPEPPITPTRVGLIERRFMNNPRQYLLSLRAEADRLKARHAKSMKAIQQAHEKKKKTAEKTQRRQAAVATKITPPSRPKSVQSSPVEKVIHQVAPPHRSTRARQSTPVAINKTPARQSTPPPSNPRRQPVARKKTKITPKTEGSAHKKQKKGPGLVDIRQNAIKSTLNKRWEALGMNTNQGKGQYKLFEDAYIPPIDLDAVPDAGPSKREGAQLKELSKDDPVLSQLHPKEHEVAEWMRASAGEYLCQKRRFFLGLAQWWKFDYTECKPAHVQWFCNQDGNSSSYMHSVYKKWGWLDRSLYPEEILKNLSPLVDSSLKAAYPDAA</sequence>
<evidence type="ECO:0000313" key="3">
    <source>
        <dbReference type="Proteomes" id="UP000053317"/>
    </source>
</evidence>
<accession>A0A0G2HLS3</accession>
<evidence type="ECO:0000313" key="2">
    <source>
        <dbReference type="EMBL" id="KKY29265.1"/>
    </source>
</evidence>
<feature type="region of interest" description="Disordered" evidence="1">
    <location>
        <begin position="1"/>
        <end position="127"/>
    </location>
</feature>
<reference evidence="2 3" key="2">
    <citation type="submission" date="2015-05" db="EMBL/GenBank/DDBJ databases">
        <authorList>
            <person name="Morales-Cruz A."/>
            <person name="Amrine K.C."/>
            <person name="Cantu D."/>
        </authorList>
    </citation>
    <scope>NUCLEOTIDE SEQUENCE [LARGE SCALE GENOMIC DNA]</scope>
    <source>
        <strain evidence="2">UCRPC4</strain>
    </source>
</reference>
<name>A0A0G2HLS3_PHACM</name>
<feature type="region of interest" description="Disordered" evidence="1">
    <location>
        <begin position="162"/>
        <end position="277"/>
    </location>
</feature>
<dbReference type="EMBL" id="LCWF01000001">
    <property type="protein sequence ID" value="KKY29265.1"/>
    <property type="molecule type" value="Genomic_DNA"/>
</dbReference>
<feature type="compositionally biased region" description="Polar residues" evidence="1">
    <location>
        <begin position="86"/>
        <end position="95"/>
    </location>
</feature>
<organism evidence="2 3">
    <name type="scientific">Phaeomoniella chlamydospora</name>
    <name type="common">Phaeoacremonium chlamydosporum</name>
    <dbReference type="NCBI Taxonomy" id="158046"/>
    <lineage>
        <taxon>Eukaryota</taxon>
        <taxon>Fungi</taxon>
        <taxon>Dikarya</taxon>
        <taxon>Ascomycota</taxon>
        <taxon>Pezizomycotina</taxon>
        <taxon>Eurotiomycetes</taxon>
        <taxon>Chaetothyriomycetidae</taxon>
        <taxon>Phaeomoniellales</taxon>
        <taxon>Phaeomoniellaceae</taxon>
        <taxon>Phaeomoniella</taxon>
    </lineage>
</organism>
<keyword evidence="3" id="KW-1185">Reference proteome</keyword>
<dbReference type="Proteomes" id="UP000053317">
    <property type="component" value="Unassembled WGS sequence"/>
</dbReference>
<dbReference type="Gene3D" id="1.10.10.10">
    <property type="entry name" value="Winged helix-like DNA-binding domain superfamily/Winged helix DNA-binding domain"/>
    <property type="match status" value="1"/>
</dbReference>
<protein>
    <submittedName>
        <fullName evidence="2">Putative swirm domain-containing protein</fullName>
    </submittedName>
</protein>
<dbReference type="InterPro" id="IPR036388">
    <property type="entry name" value="WH-like_DNA-bd_sf"/>
</dbReference>
<reference evidence="2 3" key="1">
    <citation type="submission" date="2015-05" db="EMBL/GenBank/DDBJ databases">
        <title>Distinctive expansion of gene families associated with plant cell wall degradation and secondary metabolism in the genomes of grapevine trunk pathogens.</title>
        <authorList>
            <person name="Lawrence D.P."/>
            <person name="Travadon R."/>
            <person name="Rolshausen P.E."/>
            <person name="Baumgartner K."/>
        </authorList>
    </citation>
    <scope>NUCLEOTIDE SEQUENCE [LARGE SCALE GENOMIC DNA]</scope>
    <source>
        <strain evidence="2">UCRPC4</strain>
    </source>
</reference>
<dbReference type="AlphaFoldDB" id="A0A0G2HLS3"/>
<proteinExistence type="predicted"/>
<feature type="compositionally biased region" description="Low complexity" evidence="1">
    <location>
        <begin position="46"/>
        <end position="68"/>
    </location>
</feature>
<evidence type="ECO:0000256" key="1">
    <source>
        <dbReference type="SAM" id="MobiDB-lite"/>
    </source>
</evidence>
<gene>
    <name evidence="2" type="ORF">UCRPC4_g00056</name>
</gene>
<feature type="compositionally biased region" description="Polar residues" evidence="1">
    <location>
        <begin position="224"/>
        <end position="240"/>
    </location>
</feature>